<keyword evidence="4" id="KW-1185">Reference proteome</keyword>
<evidence type="ECO:0000313" key="3">
    <source>
        <dbReference type="EMBL" id="KAL1522566.1"/>
    </source>
</evidence>
<sequence>MRLAVLLLASCAPAMGLHLGAISAPRAHSRASAPSMKGKGTRGMPGKALKGPAGSSASVKKRLQKEDFLKRKEWVQVLDSITELGEEMGSSKAVQAGVTPTGQEFIWCLLRGKQVKDEEEPQLFAVDGACRCCQFPLLNAQMDNDASKLTCGLCGTSWSLANGECIDFLPATNPWAAKKANEAKGPQRLGILPTRVTKAGKVYLRLPDGTLLNKLP</sequence>
<dbReference type="EMBL" id="JBGBPQ010000006">
    <property type="protein sequence ID" value="KAL1522566.1"/>
    <property type="molecule type" value="Genomic_DNA"/>
</dbReference>
<feature type="region of interest" description="Disordered" evidence="1">
    <location>
        <begin position="26"/>
        <end position="60"/>
    </location>
</feature>
<evidence type="ECO:0008006" key="5">
    <source>
        <dbReference type="Google" id="ProtNLM"/>
    </source>
</evidence>
<gene>
    <name evidence="3" type="ORF">AB1Y20_017551</name>
</gene>
<name>A0AB34JMI4_PRYPA</name>
<reference evidence="3 4" key="1">
    <citation type="journal article" date="2024" name="Science">
        <title>Giant polyketide synthase enzymes in the biosynthesis of giant marine polyether toxins.</title>
        <authorList>
            <person name="Fallon T.R."/>
            <person name="Shende V.V."/>
            <person name="Wierzbicki I.H."/>
            <person name="Pendleton A.L."/>
            <person name="Watervoot N.F."/>
            <person name="Auber R.P."/>
            <person name="Gonzalez D.J."/>
            <person name="Wisecaver J.H."/>
            <person name="Moore B.S."/>
        </authorList>
    </citation>
    <scope>NUCLEOTIDE SEQUENCE [LARGE SCALE GENOMIC DNA]</scope>
    <source>
        <strain evidence="3 4">12B1</strain>
    </source>
</reference>
<dbReference type="AlphaFoldDB" id="A0AB34JMI4"/>
<dbReference type="SUPFAM" id="SSF50022">
    <property type="entry name" value="ISP domain"/>
    <property type="match status" value="1"/>
</dbReference>
<feature type="chain" id="PRO_5044217565" description="Rieske domain-containing protein" evidence="2">
    <location>
        <begin position="17"/>
        <end position="216"/>
    </location>
</feature>
<evidence type="ECO:0000256" key="2">
    <source>
        <dbReference type="SAM" id="SignalP"/>
    </source>
</evidence>
<evidence type="ECO:0000313" key="4">
    <source>
        <dbReference type="Proteomes" id="UP001515480"/>
    </source>
</evidence>
<feature type="signal peptide" evidence="2">
    <location>
        <begin position="1"/>
        <end position="16"/>
    </location>
</feature>
<organism evidence="3 4">
    <name type="scientific">Prymnesium parvum</name>
    <name type="common">Toxic golden alga</name>
    <dbReference type="NCBI Taxonomy" id="97485"/>
    <lineage>
        <taxon>Eukaryota</taxon>
        <taxon>Haptista</taxon>
        <taxon>Haptophyta</taxon>
        <taxon>Prymnesiophyceae</taxon>
        <taxon>Prymnesiales</taxon>
        <taxon>Prymnesiaceae</taxon>
        <taxon>Prymnesium</taxon>
    </lineage>
</organism>
<accession>A0AB34JMI4</accession>
<dbReference type="InterPro" id="IPR036922">
    <property type="entry name" value="Rieske_2Fe-2S_sf"/>
</dbReference>
<dbReference type="Proteomes" id="UP001515480">
    <property type="component" value="Unassembled WGS sequence"/>
</dbReference>
<feature type="compositionally biased region" description="Low complexity" evidence="1">
    <location>
        <begin position="26"/>
        <end position="35"/>
    </location>
</feature>
<dbReference type="GO" id="GO:0051537">
    <property type="term" value="F:2 iron, 2 sulfur cluster binding"/>
    <property type="evidence" value="ECO:0007669"/>
    <property type="project" value="InterPro"/>
</dbReference>
<evidence type="ECO:0000256" key="1">
    <source>
        <dbReference type="SAM" id="MobiDB-lite"/>
    </source>
</evidence>
<proteinExistence type="predicted"/>
<protein>
    <recommendedName>
        <fullName evidence="5">Rieske domain-containing protein</fullName>
    </recommendedName>
</protein>
<keyword evidence="2" id="KW-0732">Signal</keyword>
<comment type="caution">
    <text evidence="3">The sequence shown here is derived from an EMBL/GenBank/DDBJ whole genome shotgun (WGS) entry which is preliminary data.</text>
</comment>